<dbReference type="InterPro" id="IPR003096">
    <property type="entry name" value="SM22_calponin"/>
</dbReference>
<dbReference type="GO" id="GO:0015629">
    <property type="term" value="C:actin cytoskeleton"/>
    <property type="evidence" value="ECO:0007669"/>
    <property type="project" value="TreeGrafter"/>
</dbReference>
<proteinExistence type="predicted"/>
<evidence type="ECO:0000259" key="1">
    <source>
        <dbReference type="PROSITE" id="PS50021"/>
    </source>
</evidence>
<dbReference type="InterPro" id="IPR001997">
    <property type="entry name" value="Calponin/LIMCH1"/>
</dbReference>
<dbReference type="PROSITE" id="PS50021">
    <property type="entry name" value="CH"/>
    <property type="match status" value="1"/>
</dbReference>
<reference evidence="2 3" key="1">
    <citation type="journal article" date="2018" name="Gigascience">
        <title>Genomes of trombidid mites reveal novel predicted allergens and laterally-transferred genes associated with secondary metabolism.</title>
        <authorList>
            <person name="Dong X."/>
            <person name="Chaisiri K."/>
            <person name="Xia D."/>
            <person name="Armstrong S.D."/>
            <person name="Fang Y."/>
            <person name="Donnelly M.J."/>
            <person name="Kadowaki T."/>
            <person name="McGarry J.W."/>
            <person name="Darby A.C."/>
            <person name="Makepeace B.L."/>
        </authorList>
    </citation>
    <scope>NUCLEOTIDE SEQUENCE [LARGE SCALE GENOMIC DNA]</scope>
    <source>
        <strain evidence="2">UoL-UT</strain>
    </source>
</reference>
<dbReference type="InterPro" id="IPR050606">
    <property type="entry name" value="Calponin-like"/>
</dbReference>
<comment type="caution">
    <text evidence="2">The sequence shown here is derived from an EMBL/GenBank/DDBJ whole genome shotgun (WGS) entry which is preliminary data.</text>
</comment>
<sequence>MLAKRDANVESQILNWISQVTGEKVPSGLFEDALSDGILLCKLMNKLNPGCIPKINDKSSVHFKLVENISNFLRLAEKYGVAEHDLFQTTDLIDKRNIPAVTNCILAVGRACYLHPEFKGPYLGPKPAEANVREWSEEQMKASKGMTAVNI</sequence>
<dbReference type="SUPFAM" id="SSF47576">
    <property type="entry name" value="Calponin-homology domain, CH-domain"/>
    <property type="match status" value="1"/>
</dbReference>
<protein>
    <submittedName>
        <fullName evidence="2">Muscle-specific protein 20-like protein</fullName>
    </submittedName>
</protein>
<dbReference type="InterPro" id="IPR036872">
    <property type="entry name" value="CH_dom_sf"/>
</dbReference>
<keyword evidence="3" id="KW-1185">Reference proteome</keyword>
<dbReference type="OrthoDB" id="10029858at2759"/>
<dbReference type="STRING" id="299467.A0A443SG60"/>
<dbReference type="GO" id="GO:0051015">
    <property type="term" value="F:actin filament binding"/>
    <property type="evidence" value="ECO:0007669"/>
    <property type="project" value="TreeGrafter"/>
</dbReference>
<dbReference type="GO" id="GO:0007015">
    <property type="term" value="P:actin filament organization"/>
    <property type="evidence" value="ECO:0007669"/>
    <property type="project" value="TreeGrafter"/>
</dbReference>
<dbReference type="VEuPathDB" id="VectorBase:LDEU005556"/>
<dbReference type="InterPro" id="IPR001715">
    <property type="entry name" value="CH_dom"/>
</dbReference>
<organism evidence="2 3">
    <name type="scientific">Leptotrombidium deliense</name>
    <dbReference type="NCBI Taxonomy" id="299467"/>
    <lineage>
        <taxon>Eukaryota</taxon>
        <taxon>Metazoa</taxon>
        <taxon>Ecdysozoa</taxon>
        <taxon>Arthropoda</taxon>
        <taxon>Chelicerata</taxon>
        <taxon>Arachnida</taxon>
        <taxon>Acari</taxon>
        <taxon>Acariformes</taxon>
        <taxon>Trombidiformes</taxon>
        <taxon>Prostigmata</taxon>
        <taxon>Anystina</taxon>
        <taxon>Parasitengona</taxon>
        <taxon>Trombiculoidea</taxon>
        <taxon>Trombiculidae</taxon>
        <taxon>Leptotrombidium</taxon>
    </lineage>
</organism>
<name>A0A443SG60_9ACAR</name>
<gene>
    <name evidence="2" type="ORF">B4U80_08231</name>
</gene>
<dbReference type="PANTHER" id="PTHR47385">
    <property type="entry name" value="CALPONIN"/>
    <property type="match status" value="1"/>
</dbReference>
<evidence type="ECO:0000313" key="3">
    <source>
        <dbReference type="Proteomes" id="UP000288716"/>
    </source>
</evidence>
<dbReference type="Proteomes" id="UP000288716">
    <property type="component" value="Unassembled WGS sequence"/>
</dbReference>
<dbReference type="SMART" id="SM00033">
    <property type="entry name" value="CH"/>
    <property type="match status" value="1"/>
</dbReference>
<dbReference type="Gene3D" id="1.10.418.10">
    <property type="entry name" value="Calponin-like domain"/>
    <property type="match status" value="1"/>
</dbReference>
<dbReference type="GO" id="GO:0031032">
    <property type="term" value="P:actomyosin structure organization"/>
    <property type="evidence" value="ECO:0007669"/>
    <property type="project" value="InterPro"/>
</dbReference>
<evidence type="ECO:0000313" key="2">
    <source>
        <dbReference type="EMBL" id="RWS26485.1"/>
    </source>
</evidence>
<accession>A0A443SG60</accession>
<dbReference type="PRINTS" id="PR00888">
    <property type="entry name" value="SM22CALPONIN"/>
</dbReference>
<dbReference type="AlphaFoldDB" id="A0A443SG60"/>
<feature type="domain" description="Calponin-homology (CH)" evidence="1">
    <location>
        <begin position="7"/>
        <end position="113"/>
    </location>
</feature>
<dbReference type="PANTHER" id="PTHR47385:SF24">
    <property type="entry name" value="MUSCLE-SPECIFIC PROTEIN 20"/>
    <property type="match status" value="1"/>
</dbReference>
<dbReference type="EMBL" id="NCKV01002716">
    <property type="protein sequence ID" value="RWS26485.1"/>
    <property type="molecule type" value="Genomic_DNA"/>
</dbReference>
<dbReference type="PRINTS" id="PR00889">
    <property type="entry name" value="CALPONIN"/>
</dbReference>
<dbReference type="Pfam" id="PF00307">
    <property type="entry name" value="CH"/>
    <property type="match status" value="1"/>
</dbReference>